<reference evidence="2" key="1">
    <citation type="journal article" date="2017" name="Genome Announc.">
        <title>Complete Genome Sequence of Vibrio sp. Strain 2521-89, a Close Relative of Vibrio cholerae Isolated from Lake Water in New Mexico, USA.</title>
        <authorList>
            <person name="Liang K."/>
            <person name="Orata F.D."/>
            <person name="Winkjer N.S."/>
            <person name="Rowe L.A."/>
            <person name="Tarr C.L."/>
            <person name="Boucher Y."/>
        </authorList>
    </citation>
    <scope>NUCLEOTIDE SEQUENCE [LARGE SCALE GENOMIC DNA]</scope>
    <source>
        <strain evidence="2">2521-89</strain>
    </source>
</reference>
<protein>
    <submittedName>
        <fullName evidence="1">Uncharacterized protein</fullName>
    </submittedName>
</protein>
<proteinExistence type="predicted"/>
<evidence type="ECO:0000313" key="1">
    <source>
        <dbReference type="EMBL" id="ASK53541.1"/>
    </source>
</evidence>
<name>A0AAU8WNK4_9VIBR</name>
<dbReference type="AlphaFoldDB" id="A0AAU8WNK4"/>
<dbReference type="KEGG" id="vti:CEQ48_01685"/>
<reference evidence="1 2" key="2">
    <citation type="submission" date="2017-06" db="EMBL/GenBank/DDBJ databases">
        <title>Complete genome sequence of Vibrio sp. 2521-89, a close relative of Vibrio cholerae isolated from lake water in New Mexico, USA.</title>
        <authorList>
            <person name="Liang K."/>
            <person name="Orata F.D."/>
            <person name="Winkjer N.S."/>
            <person name="Tarr C.L."/>
            <person name="Boucher Y."/>
        </authorList>
    </citation>
    <scope>NUCLEOTIDE SEQUENCE [LARGE SCALE GENOMIC DNA]</scope>
    <source>
        <strain evidence="1 2">2521-89</strain>
    </source>
</reference>
<sequence length="66" mass="7462">MPMGMNSLAAHRQLQVVWVYTCAKNGASSWVGRVENILRSASQIAWRSKKYNVLILGFILCEISYT</sequence>
<keyword evidence="2" id="KW-1185">Reference proteome</keyword>
<organism evidence="1 2">
    <name type="scientific">Vibrio tarriae</name>
    <dbReference type="NCBI Taxonomy" id="2014742"/>
    <lineage>
        <taxon>Bacteria</taxon>
        <taxon>Pseudomonadati</taxon>
        <taxon>Pseudomonadota</taxon>
        <taxon>Gammaproteobacteria</taxon>
        <taxon>Vibrionales</taxon>
        <taxon>Vibrionaceae</taxon>
        <taxon>Vibrio</taxon>
    </lineage>
</organism>
<accession>A0AAU8WNK4</accession>
<gene>
    <name evidence="1" type="ORF">CEQ48_01685</name>
</gene>
<dbReference type="Proteomes" id="UP000198371">
    <property type="component" value="Chromosome 2"/>
</dbReference>
<evidence type="ECO:0000313" key="2">
    <source>
        <dbReference type="Proteomes" id="UP000198371"/>
    </source>
</evidence>
<dbReference type="EMBL" id="CP022352">
    <property type="protein sequence ID" value="ASK53541.1"/>
    <property type="molecule type" value="Genomic_DNA"/>
</dbReference>